<keyword evidence="2" id="KW-0175">Coiled coil</keyword>
<dbReference type="SUPFAM" id="SSF46689">
    <property type="entry name" value="Homeodomain-like"/>
    <property type="match status" value="1"/>
</dbReference>
<evidence type="ECO:0000313" key="3">
    <source>
        <dbReference type="EMBL" id="MFC6633702.1"/>
    </source>
</evidence>
<keyword evidence="4" id="KW-1185">Reference proteome</keyword>
<feature type="coiled-coil region" evidence="2">
    <location>
        <begin position="68"/>
        <end position="95"/>
    </location>
</feature>
<organism evidence="3 4">
    <name type="scientific">Microbulbifer taiwanensis</name>
    <dbReference type="NCBI Taxonomy" id="986746"/>
    <lineage>
        <taxon>Bacteria</taxon>
        <taxon>Pseudomonadati</taxon>
        <taxon>Pseudomonadota</taxon>
        <taxon>Gammaproteobacteria</taxon>
        <taxon>Cellvibrionales</taxon>
        <taxon>Microbulbiferaceae</taxon>
        <taxon>Microbulbifer</taxon>
    </lineage>
</organism>
<dbReference type="Pfam" id="PF01527">
    <property type="entry name" value="HTH_Tnp_1"/>
    <property type="match status" value="1"/>
</dbReference>
<proteinExistence type="inferred from homology"/>
<evidence type="ECO:0000256" key="2">
    <source>
        <dbReference type="SAM" id="Coils"/>
    </source>
</evidence>
<dbReference type="InterPro" id="IPR002514">
    <property type="entry name" value="Transposase_8"/>
</dbReference>
<dbReference type="Proteomes" id="UP001596425">
    <property type="component" value="Unassembled WGS sequence"/>
</dbReference>
<gene>
    <name evidence="3" type="ORF">ACFQBM_10435</name>
</gene>
<comment type="caution">
    <text evidence="3">The sequence shown here is derived from an EMBL/GenBank/DDBJ whole genome shotgun (WGS) entry which is preliminary data.</text>
</comment>
<dbReference type="RefSeq" id="WP_377516616.1">
    <property type="nucleotide sequence ID" value="NZ_JBHSVR010000001.1"/>
</dbReference>
<name>A0ABW1YLS3_9GAMM</name>
<dbReference type="EMBL" id="JBHSVR010000001">
    <property type="protein sequence ID" value="MFC6633702.1"/>
    <property type="molecule type" value="Genomic_DNA"/>
</dbReference>
<reference evidence="4" key="1">
    <citation type="journal article" date="2019" name="Int. J. Syst. Evol. Microbiol.">
        <title>The Global Catalogue of Microorganisms (GCM) 10K type strain sequencing project: providing services to taxonomists for standard genome sequencing and annotation.</title>
        <authorList>
            <consortium name="The Broad Institute Genomics Platform"/>
            <consortium name="The Broad Institute Genome Sequencing Center for Infectious Disease"/>
            <person name="Wu L."/>
            <person name="Ma J."/>
        </authorList>
    </citation>
    <scope>NUCLEOTIDE SEQUENCE [LARGE SCALE GENOMIC DNA]</scope>
    <source>
        <strain evidence="4">CGMCC 1.13718</strain>
    </source>
</reference>
<evidence type="ECO:0000313" key="4">
    <source>
        <dbReference type="Proteomes" id="UP001596425"/>
    </source>
</evidence>
<comment type="similarity">
    <text evidence="1">Belongs to the transposase 8 family.</text>
</comment>
<dbReference type="InterPro" id="IPR009057">
    <property type="entry name" value="Homeodomain-like_sf"/>
</dbReference>
<dbReference type="Gene3D" id="1.10.10.60">
    <property type="entry name" value="Homeodomain-like"/>
    <property type="match status" value="1"/>
</dbReference>
<sequence length="109" mass="12947">MARRKHYNSYDDDFKATAVSLTEIPGVLTKHVAEALDIHEVMLYRWRMEMRRGQIMAKKKNIQIDPEIKFELKRLRKLEREHNLLQEEHALLKKAIQFSLQQKGKSSNS</sequence>
<evidence type="ECO:0000256" key="1">
    <source>
        <dbReference type="ARBA" id="ARBA00009964"/>
    </source>
</evidence>
<protein>
    <submittedName>
        <fullName evidence="3">Transposase</fullName>
    </submittedName>
</protein>
<accession>A0ABW1YLS3</accession>